<dbReference type="InterPro" id="IPR036388">
    <property type="entry name" value="WH-like_DNA-bd_sf"/>
</dbReference>
<keyword evidence="7 13" id="KW-0479">Metal-binding</keyword>
<comment type="subcellular location">
    <subcellularLocation>
        <location evidence="1">Cytoplasm</location>
    </subcellularLocation>
</comment>
<keyword evidence="11" id="KW-0238">DNA-binding</keyword>
<dbReference type="Gene3D" id="2.30.30.90">
    <property type="match status" value="1"/>
</dbReference>
<keyword evidence="5" id="KW-0963">Cytoplasm</keyword>
<keyword evidence="10" id="KW-0805">Transcription regulation</keyword>
<dbReference type="GO" id="GO:0003700">
    <property type="term" value="F:DNA-binding transcription factor activity"/>
    <property type="evidence" value="ECO:0007669"/>
    <property type="project" value="InterPro"/>
</dbReference>
<dbReference type="Gene3D" id="3.30.1490.190">
    <property type="match status" value="1"/>
</dbReference>
<dbReference type="InterPro" id="IPR036390">
    <property type="entry name" value="WH_DNA-bd_sf"/>
</dbReference>
<comment type="cofactor">
    <cofactor evidence="14">
        <name>Mn(2+)</name>
        <dbReference type="ChEBI" id="CHEBI:29035"/>
    </cofactor>
    <cofactor evidence="14">
        <name>Fe(2+)</name>
        <dbReference type="ChEBI" id="CHEBI:29033"/>
    </cofactor>
    <text evidence="14">Binds 1 Mn(2+) or Fe(2+) ion per subunit.</text>
</comment>
<dbReference type="Gene3D" id="1.10.10.10">
    <property type="entry name" value="Winged helix-like DNA-binding domain superfamily/Winged helix DNA-binding domain"/>
    <property type="match status" value="1"/>
</dbReference>
<dbReference type="InterPro" id="IPR002481">
    <property type="entry name" value="FUR"/>
</dbReference>
<keyword evidence="9 14" id="KW-0408">Iron</keyword>
<dbReference type="InterPro" id="IPR007167">
    <property type="entry name" value="Fe-transptr_FeoA-like"/>
</dbReference>
<dbReference type="CDD" id="cd07153">
    <property type="entry name" value="Fur_like"/>
    <property type="match status" value="1"/>
</dbReference>
<evidence type="ECO:0000256" key="10">
    <source>
        <dbReference type="ARBA" id="ARBA00023015"/>
    </source>
</evidence>
<feature type="binding site" evidence="14">
    <location>
        <position position="98"/>
    </location>
    <ligand>
        <name>Fe cation</name>
        <dbReference type="ChEBI" id="CHEBI:24875"/>
    </ligand>
</feature>
<evidence type="ECO:0000256" key="12">
    <source>
        <dbReference type="ARBA" id="ARBA00023163"/>
    </source>
</evidence>
<feature type="domain" description="Ferrous iron transporter FeoA-like" evidence="15">
    <location>
        <begin position="153"/>
        <end position="224"/>
    </location>
</feature>
<evidence type="ECO:0000256" key="1">
    <source>
        <dbReference type="ARBA" id="ARBA00004496"/>
    </source>
</evidence>
<dbReference type="Pfam" id="PF01475">
    <property type="entry name" value="FUR"/>
    <property type="match status" value="1"/>
</dbReference>
<dbReference type="EMBL" id="DSUH01000368">
    <property type="protein sequence ID" value="HGU34328.1"/>
    <property type="molecule type" value="Genomic_DNA"/>
</dbReference>
<dbReference type="AlphaFoldDB" id="A0A7C4RU90"/>
<evidence type="ECO:0000256" key="11">
    <source>
        <dbReference type="ARBA" id="ARBA00023125"/>
    </source>
</evidence>
<keyword evidence="6" id="KW-0678">Repressor</keyword>
<feature type="binding site" evidence="13">
    <location>
        <position position="145"/>
    </location>
    <ligand>
        <name>Zn(2+)</name>
        <dbReference type="ChEBI" id="CHEBI:29105"/>
    </ligand>
</feature>
<dbReference type="GO" id="GO:0005829">
    <property type="term" value="C:cytosol"/>
    <property type="evidence" value="ECO:0007669"/>
    <property type="project" value="TreeGrafter"/>
</dbReference>
<keyword evidence="12" id="KW-0804">Transcription</keyword>
<dbReference type="GO" id="GO:0008270">
    <property type="term" value="F:zinc ion binding"/>
    <property type="evidence" value="ECO:0007669"/>
    <property type="project" value="TreeGrafter"/>
</dbReference>
<comment type="subunit">
    <text evidence="3">Homodimer.</text>
</comment>
<dbReference type="GO" id="GO:0000976">
    <property type="term" value="F:transcription cis-regulatory region binding"/>
    <property type="evidence" value="ECO:0007669"/>
    <property type="project" value="TreeGrafter"/>
</dbReference>
<feature type="binding site" evidence="14">
    <location>
        <position position="134"/>
    </location>
    <ligand>
        <name>Fe cation</name>
        <dbReference type="ChEBI" id="CHEBI:24875"/>
    </ligand>
</feature>
<dbReference type="InterPro" id="IPR038157">
    <property type="entry name" value="FeoA_core_dom"/>
</dbReference>
<organism evidence="16">
    <name type="scientific">Desulfatirhabdium butyrativorans</name>
    <dbReference type="NCBI Taxonomy" id="340467"/>
    <lineage>
        <taxon>Bacteria</taxon>
        <taxon>Pseudomonadati</taxon>
        <taxon>Thermodesulfobacteriota</taxon>
        <taxon>Desulfobacteria</taxon>
        <taxon>Desulfobacterales</taxon>
        <taxon>Desulfatirhabdiaceae</taxon>
        <taxon>Desulfatirhabdium</taxon>
    </lineage>
</organism>
<evidence type="ECO:0000256" key="5">
    <source>
        <dbReference type="ARBA" id="ARBA00022490"/>
    </source>
</evidence>
<feature type="binding site" evidence="13">
    <location>
        <position position="142"/>
    </location>
    <ligand>
        <name>Zn(2+)</name>
        <dbReference type="ChEBI" id="CHEBI:29105"/>
    </ligand>
</feature>
<gene>
    <name evidence="16" type="ORF">ENS29_16005</name>
</gene>
<evidence type="ECO:0000256" key="13">
    <source>
        <dbReference type="PIRSR" id="PIRSR602481-1"/>
    </source>
</evidence>
<sequence>MTKPLHTLEKEQCRELLEKEDIDRREDRLAILESFLQTEHHVTCQDMVRLLEEQGKSYSPEFVQDTLRLLYRLGFARKNRFNNGHVRYEHMHLGEHHDHLICTGCGVIVEFENDQIEALQRQIADTYGFEPLHHRMELYGICSKCRKDRTEGRILAFAKPGEKLTITDVVGGPGARLRLRTMGLKIGDLIEVISNINKGQMAIAVGNTRYAIGRGLAQKILVKPA</sequence>
<evidence type="ECO:0000256" key="3">
    <source>
        <dbReference type="ARBA" id="ARBA00011738"/>
    </source>
</evidence>
<dbReference type="SUPFAM" id="SSF46785">
    <property type="entry name" value="Winged helix' DNA-binding domain"/>
    <property type="match status" value="1"/>
</dbReference>
<comment type="caution">
    <text evidence="16">The sequence shown here is derived from an EMBL/GenBank/DDBJ whole genome shotgun (WGS) entry which is preliminary data.</text>
</comment>
<dbReference type="FunFam" id="3.30.1490.190:FF:000001">
    <property type="entry name" value="Ferric uptake regulation protein"/>
    <property type="match status" value="1"/>
</dbReference>
<proteinExistence type="inferred from homology"/>
<dbReference type="SMART" id="SM00899">
    <property type="entry name" value="FeoA"/>
    <property type="match status" value="1"/>
</dbReference>
<dbReference type="SUPFAM" id="SSF50037">
    <property type="entry name" value="C-terminal domain of transcriptional repressors"/>
    <property type="match status" value="1"/>
</dbReference>
<feature type="binding site" evidence="14">
    <location>
        <position position="96"/>
    </location>
    <ligand>
        <name>Fe cation</name>
        <dbReference type="ChEBI" id="CHEBI:24875"/>
    </ligand>
</feature>
<evidence type="ECO:0000256" key="4">
    <source>
        <dbReference type="ARBA" id="ARBA00020910"/>
    </source>
</evidence>
<accession>A0A7C4RU90</accession>
<evidence type="ECO:0000256" key="14">
    <source>
        <dbReference type="PIRSR" id="PIRSR602481-2"/>
    </source>
</evidence>
<comment type="similarity">
    <text evidence="2">Belongs to the Fur family.</text>
</comment>
<evidence type="ECO:0000256" key="9">
    <source>
        <dbReference type="ARBA" id="ARBA00023004"/>
    </source>
</evidence>
<comment type="cofactor">
    <cofactor evidence="13">
        <name>Zn(2+)</name>
        <dbReference type="ChEBI" id="CHEBI:29105"/>
    </cofactor>
    <text evidence="13">Binds 1 zinc ion per subunit.</text>
</comment>
<evidence type="ECO:0000256" key="8">
    <source>
        <dbReference type="ARBA" id="ARBA00022833"/>
    </source>
</evidence>
<reference evidence="16" key="1">
    <citation type="journal article" date="2020" name="mSystems">
        <title>Genome- and Community-Level Interaction Insights into Carbon Utilization and Element Cycling Functions of Hydrothermarchaeota in Hydrothermal Sediment.</title>
        <authorList>
            <person name="Zhou Z."/>
            <person name="Liu Y."/>
            <person name="Xu W."/>
            <person name="Pan J."/>
            <person name="Luo Z.H."/>
            <person name="Li M."/>
        </authorList>
    </citation>
    <scope>NUCLEOTIDE SEQUENCE [LARGE SCALE GENOMIC DNA]</scope>
    <source>
        <strain evidence="16">SpSt-477</strain>
    </source>
</reference>
<keyword evidence="8 13" id="KW-0862">Zinc</keyword>
<dbReference type="GO" id="GO:0045892">
    <property type="term" value="P:negative regulation of DNA-templated transcription"/>
    <property type="evidence" value="ECO:0007669"/>
    <property type="project" value="TreeGrafter"/>
</dbReference>
<dbReference type="PANTHER" id="PTHR33202:SF2">
    <property type="entry name" value="FERRIC UPTAKE REGULATION PROTEIN"/>
    <property type="match status" value="1"/>
</dbReference>
<evidence type="ECO:0000313" key="16">
    <source>
        <dbReference type="EMBL" id="HGU34328.1"/>
    </source>
</evidence>
<dbReference type="Pfam" id="PF04023">
    <property type="entry name" value="FeoA"/>
    <property type="match status" value="1"/>
</dbReference>
<dbReference type="InterPro" id="IPR043135">
    <property type="entry name" value="Fur_C"/>
</dbReference>
<name>A0A7C4RU90_9BACT</name>
<feature type="binding site" evidence="13">
    <location>
        <position position="102"/>
    </location>
    <ligand>
        <name>Zn(2+)</name>
        <dbReference type="ChEBI" id="CHEBI:29105"/>
    </ligand>
</feature>
<feature type="binding site" evidence="14">
    <location>
        <position position="117"/>
    </location>
    <ligand>
        <name>Fe cation</name>
        <dbReference type="ChEBI" id="CHEBI:24875"/>
    </ligand>
</feature>
<protein>
    <recommendedName>
        <fullName evidence="4">Ferric uptake regulation protein</fullName>
    </recommendedName>
</protein>
<dbReference type="GO" id="GO:1900376">
    <property type="term" value="P:regulation of secondary metabolite biosynthetic process"/>
    <property type="evidence" value="ECO:0007669"/>
    <property type="project" value="TreeGrafter"/>
</dbReference>
<dbReference type="PANTHER" id="PTHR33202">
    <property type="entry name" value="ZINC UPTAKE REGULATION PROTEIN"/>
    <property type="match status" value="1"/>
</dbReference>
<evidence type="ECO:0000256" key="7">
    <source>
        <dbReference type="ARBA" id="ARBA00022723"/>
    </source>
</evidence>
<evidence type="ECO:0000256" key="2">
    <source>
        <dbReference type="ARBA" id="ARBA00007957"/>
    </source>
</evidence>
<feature type="binding site" evidence="13">
    <location>
        <position position="105"/>
    </location>
    <ligand>
        <name>Zn(2+)</name>
        <dbReference type="ChEBI" id="CHEBI:29105"/>
    </ligand>
</feature>
<evidence type="ECO:0000259" key="15">
    <source>
        <dbReference type="SMART" id="SM00899"/>
    </source>
</evidence>
<dbReference type="InterPro" id="IPR008988">
    <property type="entry name" value="Transcriptional_repressor_C"/>
</dbReference>
<evidence type="ECO:0000256" key="6">
    <source>
        <dbReference type="ARBA" id="ARBA00022491"/>
    </source>
</evidence>